<comment type="similarity">
    <text evidence="1">Belongs to the ATP-dependent AMP-binding enzyme family.</text>
</comment>
<dbReference type="Gene3D" id="3.40.50.12780">
    <property type="entry name" value="N-terminal domain of ligase-like"/>
    <property type="match status" value="1"/>
</dbReference>
<feature type="domain" description="AMP-dependent synthetase/ligase" evidence="3">
    <location>
        <begin position="100"/>
        <end position="296"/>
    </location>
</feature>
<evidence type="ECO:0000256" key="2">
    <source>
        <dbReference type="ARBA" id="ARBA00022598"/>
    </source>
</evidence>
<evidence type="ECO:0000313" key="5">
    <source>
        <dbReference type="Proteomes" id="UP001224516"/>
    </source>
</evidence>
<organism evidence="4 5">
    <name type="scientific">Chromobacterium amazonense</name>
    <dbReference type="NCBI Taxonomy" id="1382803"/>
    <lineage>
        <taxon>Bacteria</taxon>
        <taxon>Pseudomonadati</taxon>
        <taxon>Pseudomonadota</taxon>
        <taxon>Betaproteobacteria</taxon>
        <taxon>Neisseriales</taxon>
        <taxon>Chromobacteriaceae</taxon>
        <taxon>Chromobacterium</taxon>
    </lineage>
</organism>
<accession>A0ABU8V317</accession>
<dbReference type="Proteomes" id="UP001224516">
    <property type="component" value="Unassembled WGS sequence"/>
</dbReference>
<evidence type="ECO:0000256" key="1">
    <source>
        <dbReference type="ARBA" id="ARBA00006432"/>
    </source>
</evidence>
<reference evidence="4 5" key="1">
    <citation type="submission" date="2023-12" db="EMBL/GenBank/DDBJ databases">
        <title>Evaluation and characterization of a potential secondary metabolite violacein from indigenous Chromobacterium amazonense SAM215.</title>
        <authorList>
            <person name="Tarafdar M.R."/>
            <person name="Abedin S.M."/>
            <person name="Atiqua A."/>
            <person name="Saha A."/>
            <person name="Khan S.N."/>
        </authorList>
    </citation>
    <scope>NUCLEOTIDE SEQUENCE [LARGE SCALE GENOMIC DNA]</scope>
    <source>
        <strain evidence="4 5">SAM215</strain>
    </source>
</reference>
<evidence type="ECO:0000259" key="3">
    <source>
        <dbReference type="Pfam" id="PF00501"/>
    </source>
</evidence>
<dbReference type="InterPro" id="IPR000873">
    <property type="entry name" value="AMP-dep_synth/lig_dom"/>
</dbReference>
<keyword evidence="2" id="KW-0436">Ligase</keyword>
<dbReference type="PANTHER" id="PTHR43201">
    <property type="entry name" value="ACYL-COA SYNTHETASE"/>
    <property type="match status" value="1"/>
</dbReference>
<dbReference type="InterPro" id="IPR045851">
    <property type="entry name" value="AMP-bd_C_sf"/>
</dbReference>
<comment type="caution">
    <text evidence="4">The sequence shown here is derived from an EMBL/GenBank/DDBJ whole genome shotgun (WGS) entry which is preliminary data.</text>
</comment>
<dbReference type="PANTHER" id="PTHR43201:SF5">
    <property type="entry name" value="MEDIUM-CHAIN ACYL-COA LIGASE ACSF2, MITOCHONDRIAL"/>
    <property type="match status" value="1"/>
</dbReference>
<dbReference type="InterPro" id="IPR042099">
    <property type="entry name" value="ANL_N_sf"/>
</dbReference>
<name>A0ABU8V317_9NEIS</name>
<evidence type="ECO:0000313" key="4">
    <source>
        <dbReference type="EMBL" id="MEJ8675576.1"/>
    </source>
</evidence>
<protein>
    <submittedName>
        <fullName evidence="4">Class I adenylate-forming enzyme family protein</fullName>
    </submittedName>
</protein>
<dbReference type="RefSeq" id="WP_307911536.1">
    <property type="nucleotide sequence ID" value="NZ_JAVFJF020000024.1"/>
</dbReference>
<dbReference type="Gene3D" id="3.30.300.30">
    <property type="match status" value="1"/>
</dbReference>
<dbReference type="Pfam" id="PF00501">
    <property type="entry name" value="AMP-binding"/>
    <property type="match status" value="1"/>
</dbReference>
<dbReference type="EMBL" id="JAVFJF020000024">
    <property type="protein sequence ID" value="MEJ8675576.1"/>
    <property type="molecule type" value="Genomic_DNA"/>
</dbReference>
<gene>
    <name evidence="4" type="ORF">QCL97_012645</name>
</gene>
<dbReference type="SUPFAM" id="SSF56801">
    <property type="entry name" value="Acetyl-CoA synthetase-like"/>
    <property type="match status" value="1"/>
</dbReference>
<sequence length="434" mass="47786">MHKSRFDISVLITTSEARINGSRLNESNVELFKACAILEEAGVCSGWIVGLNRMSSEKMLLMILAAWMLDAIPWPLASERFYDQCDVVVDGLIILRGATPNAHPELKEVALLHSTSGSTAAEKVVCRSTDSLIAEAEGYRKGMNLGPRDCVGIPLPLFHSLGSGVAISALLSGCNIYLNKKKLPSAIAKDLDSGLVNKIVLTPALAILLTQTRYRDHACVDKILIGAGRVDEKLASAVYHRFGVMPNVGYGSTETGGSFIGDSGIGKPADGVEIVWPMKGHQGELVLRMPTPVLGYVHDKLRTSRIWRTGDIVYRSEKQDIIYIGRRDSESIRLNGRFLSLNEFHLILKGMSRISGYIFVVIHDEGGGERLCLAVESDTILPKEIADHFLDVRSSETFFIVVVKQFPKNEMGKLDREALIKVIRFGEDRTDDFN</sequence>
<keyword evidence="5" id="KW-1185">Reference proteome</keyword>
<proteinExistence type="inferred from homology"/>